<protein>
    <submittedName>
        <fullName evidence="1">Uncharacterized protein</fullName>
    </submittedName>
</protein>
<name>A0A6C0ENG8_9ZZZZ</name>
<sequence>MSQKYIYWVWGNGGIMKKSLRETNKQAKIQENAAPLDEKIENRRQNDRELNSERLSQREMLIQTSINPFLSDHNYLDDLQVQDEFLRPKDSNIKGDE</sequence>
<accession>A0A6C0ENG8</accession>
<dbReference type="AlphaFoldDB" id="A0A6C0ENG8"/>
<proteinExistence type="predicted"/>
<organism evidence="1">
    <name type="scientific">viral metagenome</name>
    <dbReference type="NCBI Taxonomy" id="1070528"/>
    <lineage>
        <taxon>unclassified sequences</taxon>
        <taxon>metagenomes</taxon>
        <taxon>organismal metagenomes</taxon>
    </lineage>
</organism>
<evidence type="ECO:0000313" key="1">
    <source>
        <dbReference type="EMBL" id="QHT30201.1"/>
    </source>
</evidence>
<reference evidence="1" key="1">
    <citation type="journal article" date="2020" name="Nature">
        <title>Giant virus diversity and host interactions through global metagenomics.</title>
        <authorList>
            <person name="Schulz F."/>
            <person name="Roux S."/>
            <person name="Paez-Espino D."/>
            <person name="Jungbluth S."/>
            <person name="Walsh D.A."/>
            <person name="Denef V.J."/>
            <person name="McMahon K.D."/>
            <person name="Konstantinidis K.T."/>
            <person name="Eloe-Fadrosh E.A."/>
            <person name="Kyrpides N.C."/>
            <person name="Woyke T."/>
        </authorList>
    </citation>
    <scope>NUCLEOTIDE SEQUENCE</scope>
    <source>
        <strain evidence="1">GVMAG-M-3300009149-34</strain>
    </source>
</reference>
<dbReference type="EMBL" id="MN738893">
    <property type="protein sequence ID" value="QHT30201.1"/>
    <property type="molecule type" value="Genomic_DNA"/>
</dbReference>